<dbReference type="EMBL" id="JARJCM010000005">
    <property type="protein sequence ID" value="KAJ7044920.1"/>
    <property type="molecule type" value="Genomic_DNA"/>
</dbReference>
<accession>A0AAD6TGX0</accession>
<evidence type="ECO:0000313" key="2">
    <source>
        <dbReference type="Proteomes" id="UP001218188"/>
    </source>
</evidence>
<evidence type="ECO:0000313" key="1">
    <source>
        <dbReference type="EMBL" id="KAJ7044920.1"/>
    </source>
</evidence>
<dbReference type="Proteomes" id="UP001218188">
    <property type="component" value="Unassembled WGS sequence"/>
</dbReference>
<dbReference type="InterPro" id="IPR032675">
    <property type="entry name" value="LRR_dom_sf"/>
</dbReference>
<dbReference type="Gene3D" id="3.80.10.10">
    <property type="entry name" value="Ribonuclease Inhibitor"/>
    <property type="match status" value="1"/>
</dbReference>
<protein>
    <submittedName>
        <fullName evidence="1">Uncharacterized protein</fullName>
    </submittedName>
</protein>
<comment type="caution">
    <text evidence="1">The sequence shown here is derived from an EMBL/GenBank/DDBJ whole genome shotgun (WGS) entry which is preliminary data.</text>
</comment>
<name>A0AAD6TGX0_9AGAR</name>
<sequence>MPSLPLELQREIVEIAIRNNYKNRAVKSNLRLVAHRVHFWVDQILYESVRVINGQDTVNFLNAIDSKPVGFFATAVKMLDLHYVTTDTIIARILAACGGVRTLAFWSRVGKAPPLDRLPLRRLTMPLELVSMSIHATTEPIWLSSLTHLDIGFASPKLPDMALTDILRRLPHLTHLALDLSAADPVCAASICTDCPCLRILVIFTSQFEDAACYQDAYSFDPRIVTVKQPSDLKNAKDWEAARLGLPDFWTRAENVVNGRRARAAAQSTQ</sequence>
<reference evidence="1" key="1">
    <citation type="submission" date="2023-03" db="EMBL/GenBank/DDBJ databases">
        <title>Massive genome expansion in bonnet fungi (Mycena s.s.) driven by repeated elements and novel gene families across ecological guilds.</title>
        <authorList>
            <consortium name="Lawrence Berkeley National Laboratory"/>
            <person name="Harder C.B."/>
            <person name="Miyauchi S."/>
            <person name="Viragh M."/>
            <person name="Kuo A."/>
            <person name="Thoen E."/>
            <person name="Andreopoulos B."/>
            <person name="Lu D."/>
            <person name="Skrede I."/>
            <person name="Drula E."/>
            <person name="Henrissat B."/>
            <person name="Morin E."/>
            <person name="Kohler A."/>
            <person name="Barry K."/>
            <person name="LaButti K."/>
            <person name="Morin E."/>
            <person name="Salamov A."/>
            <person name="Lipzen A."/>
            <person name="Mereny Z."/>
            <person name="Hegedus B."/>
            <person name="Baldrian P."/>
            <person name="Stursova M."/>
            <person name="Weitz H."/>
            <person name="Taylor A."/>
            <person name="Grigoriev I.V."/>
            <person name="Nagy L.G."/>
            <person name="Martin F."/>
            <person name="Kauserud H."/>
        </authorList>
    </citation>
    <scope>NUCLEOTIDE SEQUENCE</scope>
    <source>
        <strain evidence="1">CBHHK200</strain>
    </source>
</reference>
<gene>
    <name evidence="1" type="ORF">C8F04DRAFT_1067011</name>
</gene>
<dbReference type="SUPFAM" id="SSF52047">
    <property type="entry name" value="RNI-like"/>
    <property type="match status" value="1"/>
</dbReference>
<proteinExistence type="predicted"/>
<organism evidence="1 2">
    <name type="scientific">Mycena alexandri</name>
    <dbReference type="NCBI Taxonomy" id="1745969"/>
    <lineage>
        <taxon>Eukaryota</taxon>
        <taxon>Fungi</taxon>
        <taxon>Dikarya</taxon>
        <taxon>Basidiomycota</taxon>
        <taxon>Agaricomycotina</taxon>
        <taxon>Agaricomycetes</taxon>
        <taxon>Agaricomycetidae</taxon>
        <taxon>Agaricales</taxon>
        <taxon>Marasmiineae</taxon>
        <taxon>Mycenaceae</taxon>
        <taxon>Mycena</taxon>
    </lineage>
</organism>
<dbReference type="AlphaFoldDB" id="A0AAD6TGX0"/>
<keyword evidence="2" id="KW-1185">Reference proteome</keyword>